<reference evidence="2" key="2">
    <citation type="submission" date="2020-11" db="EMBL/GenBank/DDBJ databases">
        <title>Description of novel Gluconobacter species.</title>
        <authorList>
            <person name="Cleenwerck I."/>
            <person name="Cnockaert M."/>
            <person name="Borremans W."/>
            <person name="Wieme A.D."/>
            <person name="De Vuyst L."/>
            <person name="Vandamme P."/>
        </authorList>
    </citation>
    <scope>NUCLEOTIDE SEQUENCE</scope>
    <source>
        <strain evidence="2">R71697</strain>
    </source>
</reference>
<dbReference type="Gene3D" id="1.25.40.10">
    <property type="entry name" value="Tetratricopeptide repeat domain"/>
    <property type="match status" value="1"/>
</dbReference>
<protein>
    <recommendedName>
        <fullName evidence="4">Cellulose synthase</fullName>
    </recommendedName>
</protein>
<comment type="caution">
    <text evidence="2">The sequence shown here is derived from an EMBL/GenBank/DDBJ whole genome shotgun (WGS) entry which is preliminary data.</text>
</comment>
<accession>A0A9Q2FLC1</accession>
<feature type="chain" id="PRO_5040427365" description="Cellulose synthase" evidence="1">
    <location>
        <begin position="23"/>
        <end position="816"/>
    </location>
</feature>
<evidence type="ECO:0000313" key="2">
    <source>
        <dbReference type="EMBL" id="MBF0870371.1"/>
    </source>
</evidence>
<feature type="signal peptide" evidence="1">
    <location>
        <begin position="1"/>
        <end position="22"/>
    </location>
</feature>
<dbReference type="RefSeq" id="WP_194257676.1">
    <property type="nucleotide sequence ID" value="NZ_JABCQN010000002.1"/>
</dbReference>
<evidence type="ECO:0008006" key="4">
    <source>
        <dbReference type="Google" id="ProtNLM"/>
    </source>
</evidence>
<name>A0A9Q2FLC1_GLUJA</name>
<dbReference type="AlphaFoldDB" id="A0A9Q2FLC1"/>
<dbReference type="InterPro" id="IPR011990">
    <property type="entry name" value="TPR-like_helical_dom_sf"/>
</dbReference>
<proteinExistence type="predicted"/>
<dbReference type="EMBL" id="JABCQN010000002">
    <property type="protein sequence ID" value="MBF0870371.1"/>
    <property type="molecule type" value="Genomic_DNA"/>
</dbReference>
<keyword evidence="1" id="KW-0732">Signal</keyword>
<dbReference type="GeneID" id="81474199"/>
<evidence type="ECO:0000313" key="3">
    <source>
        <dbReference type="Proteomes" id="UP000661006"/>
    </source>
</evidence>
<gene>
    <name evidence="2" type="ORF">HKD32_05785</name>
</gene>
<dbReference type="Proteomes" id="UP000661006">
    <property type="component" value="Unassembled WGS sequence"/>
</dbReference>
<reference evidence="2" key="1">
    <citation type="submission" date="2020-04" db="EMBL/GenBank/DDBJ databases">
        <authorList>
            <person name="Sombolestani A."/>
        </authorList>
    </citation>
    <scope>NUCLEOTIDE SEQUENCE</scope>
    <source>
        <strain evidence="2">R71697</strain>
    </source>
</reference>
<sequence length="816" mass="86179">MTGWRISASAMMLMVFAATAFAGPSVSSAKEPTLPQGWSFLNDPSPLLSPTAVKEKDPALKGEGVEGIDVGPASAVSSVSDTTGLWLPLGERTPVAAFRRGGSFVLVAAGRHPLDTAALGGIAPFGTVQSQILGNSTVVRISCPVDSALDLKPVAGGWTVSLTPSRANSAMKLGQEGQALTFTPPQASDAMQVLTVQDPDSGRRLLLGLAQSGVVSETMARRGDGFEVRPSLMGVVIAADSDVLELRQSSGKFFLDRIGPGSLPLLSQGKMATYGASMAGVRLGETSPEALHSAAYHAWISAAMAIAGQRFDARIRLAQELARLGNGPELAQVLQTALEDQPEGVARSDVKRLQQIAAVLNHRPSSDLRDEEEGSTPEDQFWRGMVQTLSSEKENSVSGSERGQAAKLIASGLPSITSYAQPLRHRLVPSAAEWVVRYGDETDRAVVRKMPENSDTALAHALLAAQDHDPGASKKLEILAGSSAPMIWPVAREAALRLGLETGQIPPGVVGARLDALMPAFRMAGREPEARLLTVDAFAKAGEWPKALQAIQDGQQLYGTEQFPGAERLSLVAEGMASHAPDKPDTALAEADLLKKAVLAATGQSRIQFNFLKALSDRYAVLGLPLAQRDTLQALAQLQEGDDAQKTKLQIARLNLETGALDAALQALPPEEPASINVLPGGHVESSEVVLLRAKIALAQHDPQKALGYLKNRSEPEALEMQASVLEQQKDWNGAVKVLKNLLQPLLSGQNETANPLTSEQSQLVLRIGADASRAHDSAMLSSLAKQFSARMSGQPSAAMFQLLTEGKDSSVPAGG</sequence>
<organism evidence="2 3">
    <name type="scientific">Gluconobacter japonicus</name>
    <dbReference type="NCBI Taxonomy" id="376620"/>
    <lineage>
        <taxon>Bacteria</taxon>
        <taxon>Pseudomonadati</taxon>
        <taxon>Pseudomonadota</taxon>
        <taxon>Alphaproteobacteria</taxon>
        <taxon>Acetobacterales</taxon>
        <taxon>Acetobacteraceae</taxon>
        <taxon>Gluconobacter</taxon>
    </lineage>
</organism>
<evidence type="ECO:0000256" key="1">
    <source>
        <dbReference type="SAM" id="SignalP"/>
    </source>
</evidence>